<proteinExistence type="inferred from homology"/>
<dbReference type="PRINTS" id="PR00081">
    <property type="entry name" value="GDHRDH"/>
</dbReference>
<dbReference type="EMBL" id="CP034235">
    <property type="protein sequence ID" value="QGQ94295.1"/>
    <property type="molecule type" value="Genomic_DNA"/>
</dbReference>
<dbReference type="InterPro" id="IPR036291">
    <property type="entry name" value="NAD(P)-bd_dom_sf"/>
</dbReference>
<dbReference type="GO" id="GO:0008206">
    <property type="term" value="P:bile acid metabolic process"/>
    <property type="evidence" value="ECO:0007669"/>
    <property type="project" value="UniProtKB-ARBA"/>
</dbReference>
<protein>
    <submittedName>
        <fullName evidence="3">SDR family oxidoreductase</fullName>
    </submittedName>
</protein>
<dbReference type="PRINTS" id="PR00080">
    <property type="entry name" value="SDRFAMILY"/>
</dbReference>
<dbReference type="PANTHER" id="PTHR24321:SF8">
    <property type="entry name" value="ESTRADIOL 17-BETA-DEHYDROGENASE 8-RELATED"/>
    <property type="match status" value="1"/>
</dbReference>
<accession>A0A6B8RFE1</accession>
<dbReference type="AlphaFoldDB" id="A0A6B8RFE1"/>
<gene>
    <name evidence="3" type="ORF">EHS13_04925</name>
</gene>
<dbReference type="Gene3D" id="3.40.50.720">
    <property type="entry name" value="NAD(P)-binding Rossmann-like Domain"/>
    <property type="match status" value="1"/>
</dbReference>
<reference evidence="4" key="1">
    <citation type="submission" date="2018-11" db="EMBL/GenBank/DDBJ databases">
        <title>Complete genome sequence of Paenibacillus sp. ML311-T8.</title>
        <authorList>
            <person name="Nam Y.-D."/>
            <person name="Kang J."/>
            <person name="Chung W.-H."/>
            <person name="Park Y.S."/>
        </authorList>
    </citation>
    <scope>NUCLEOTIDE SEQUENCE [LARGE SCALE GENOMIC DNA]</scope>
    <source>
        <strain evidence="4">ML311-T8</strain>
    </source>
</reference>
<dbReference type="PANTHER" id="PTHR24321">
    <property type="entry name" value="DEHYDROGENASES, SHORT CHAIN"/>
    <property type="match status" value="1"/>
</dbReference>
<evidence type="ECO:0000313" key="3">
    <source>
        <dbReference type="EMBL" id="QGQ94295.1"/>
    </source>
</evidence>
<dbReference type="InterPro" id="IPR020904">
    <property type="entry name" value="Sc_DH/Rdtase_CS"/>
</dbReference>
<organism evidence="3 4">
    <name type="scientific">Paenibacillus psychroresistens</name>
    <dbReference type="NCBI Taxonomy" id="1778678"/>
    <lineage>
        <taxon>Bacteria</taxon>
        <taxon>Bacillati</taxon>
        <taxon>Bacillota</taxon>
        <taxon>Bacilli</taxon>
        <taxon>Bacillales</taxon>
        <taxon>Paenibacillaceae</taxon>
        <taxon>Paenibacillus</taxon>
    </lineage>
</organism>
<keyword evidence="2" id="KW-0560">Oxidoreductase</keyword>
<name>A0A6B8RFE1_9BACL</name>
<sequence>MKGVIHLRSIEEGMKGKVAIITGASMGIGKACVEAFCYAGVHVVAAARSKDLGEKLAKELTEKGAGSCVFFECDVSKHENVKALIDFTVAQFGRIDVLVNCAGYFPLQRPVDEISVEDFNDILVTNLTAYYAGCKYALPYLRTVKGNIINIGSVLGTTGNEGSAGYCATKGAITTMTKALAVDEARHGVRVNEVKPGHICTEMFELTTSRQKDPEAFLAYSETLQWLGRGGLPEEIATVVLFLASDWASFITGTEILATGGYEIGEGPKKPIFPWTTMEKK</sequence>
<dbReference type="SUPFAM" id="SSF51735">
    <property type="entry name" value="NAD(P)-binding Rossmann-fold domains"/>
    <property type="match status" value="1"/>
</dbReference>
<dbReference type="Pfam" id="PF13561">
    <property type="entry name" value="adh_short_C2"/>
    <property type="match status" value="1"/>
</dbReference>
<evidence type="ECO:0000256" key="2">
    <source>
        <dbReference type="ARBA" id="ARBA00023002"/>
    </source>
</evidence>
<evidence type="ECO:0000256" key="1">
    <source>
        <dbReference type="ARBA" id="ARBA00006484"/>
    </source>
</evidence>
<dbReference type="InterPro" id="IPR002347">
    <property type="entry name" value="SDR_fam"/>
</dbReference>
<dbReference type="GO" id="GO:0016491">
    <property type="term" value="F:oxidoreductase activity"/>
    <property type="evidence" value="ECO:0007669"/>
    <property type="project" value="UniProtKB-KW"/>
</dbReference>
<evidence type="ECO:0000313" key="4">
    <source>
        <dbReference type="Proteomes" id="UP000426246"/>
    </source>
</evidence>
<dbReference type="FunFam" id="3.40.50.720:FF:000084">
    <property type="entry name" value="Short-chain dehydrogenase reductase"/>
    <property type="match status" value="1"/>
</dbReference>
<comment type="similarity">
    <text evidence="1">Belongs to the short-chain dehydrogenases/reductases (SDR) family.</text>
</comment>
<dbReference type="Proteomes" id="UP000426246">
    <property type="component" value="Chromosome"/>
</dbReference>
<keyword evidence="4" id="KW-1185">Reference proteome</keyword>
<dbReference type="KEGG" id="ppsc:EHS13_04925"/>
<dbReference type="PROSITE" id="PS00061">
    <property type="entry name" value="ADH_SHORT"/>
    <property type="match status" value="1"/>
</dbReference>